<dbReference type="SUPFAM" id="SSF46689">
    <property type="entry name" value="Homeodomain-like"/>
    <property type="match status" value="1"/>
</dbReference>
<dbReference type="PANTHER" id="PTHR30328">
    <property type="entry name" value="TRANSCRIPTIONAL REPRESSOR"/>
    <property type="match status" value="1"/>
</dbReference>
<dbReference type="AlphaFoldDB" id="A0A3D5Q8X5"/>
<dbReference type="PRINTS" id="PR00455">
    <property type="entry name" value="HTHTETR"/>
</dbReference>
<keyword evidence="1 2" id="KW-0238">DNA-binding</keyword>
<dbReference type="Pfam" id="PF00440">
    <property type="entry name" value="TetR_N"/>
    <property type="match status" value="1"/>
</dbReference>
<comment type="caution">
    <text evidence="4">The sequence shown here is derived from an EMBL/GenBank/DDBJ whole genome shotgun (WGS) entry which is preliminary data.</text>
</comment>
<dbReference type="PANTHER" id="PTHR30328:SF54">
    <property type="entry name" value="HTH-TYPE TRANSCRIPTIONAL REPRESSOR SCO4008"/>
    <property type="match status" value="1"/>
</dbReference>
<protein>
    <recommendedName>
        <fullName evidence="3">HTH tetR-type domain-containing protein</fullName>
    </recommendedName>
</protein>
<dbReference type="InterPro" id="IPR009057">
    <property type="entry name" value="Homeodomain-like_sf"/>
</dbReference>
<dbReference type="GO" id="GO:0003677">
    <property type="term" value="F:DNA binding"/>
    <property type="evidence" value="ECO:0007669"/>
    <property type="project" value="UniProtKB-UniRule"/>
</dbReference>
<evidence type="ECO:0000313" key="5">
    <source>
        <dbReference type="Proteomes" id="UP000262325"/>
    </source>
</evidence>
<proteinExistence type="predicted"/>
<organism evidence="4 5">
    <name type="scientific">Flexistipes sinusarabici</name>
    <dbReference type="NCBI Taxonomy" id="2352"/>
    <lineage>
        <taxon>Bacteria</taxon>
        <taxon>Pseudomonadati</taxon>
        <taxon>Deferribacterota</taxon>
        <taxon>Deferribacteres</taxon>
        <taxon>Deferribacterales</taxon>
        <taxon>Flexistipitaceae</taxon>
        <taxon>Flexistipes</taxon>
    </lineage>
</organism>
<evidence type="ECO:0000259" key="3">
    <source>
        <dbReference type="PROSITE" id="PS50977"/>
    </source>
</evidence>
<dbReference type="EMBL" id="DPPF01000014">
    <property type="protein sequence ID" value="HCW92183.1"/>
    <property type="molecule type" value="Genomic_DNA"/>
</dbReference>
<dbReference type="InterPro" id="IPR001647">
    <property type="entry name" value="HTH_TetR"/>
</dbReference>
<dbReference type="Proteomes" id="UP000262325">
    <property type="component" value="Unassembled WGS sequence"/>
</dbReference>
<reference evidence="4 5" key="1">
    <citation type="journal article" date="2018" name="Nat. Biotechnol.">
        <title>A standardized bacterial taxonomy based on genome phylogeny substantially revises the tree of life.</title>
        <authorList>
            <person name="Parks D.H."/>
            <person name="Chuvochina M."/>
            <person name="Waite D.W."/>
            <person name="Rinke C."/>
            <person name="Skarshewski A."/>
            <person name="Chaumeil P.A."/>
            <person name="Hugenholtz P."/>
        </authorList>
    </citation>
    <scope>NUCLEOTIDE SEQUENCE [LARGE SCALE GENOMIC DNA]</scope>
    <source>
        <strain evidence="4">UBA8672</strain>
    </source>
</reference>
<sequence>MSIKSEKTKAIILETASAEFSAKGFDGARMDEIADKSKVNKATIYYHIGGKEELYEAVISDVLGNYAERLSLNVKKSRTFKSKIYSYILTFAEIIKEHPHIAPMMLREVAGEGNRLTDDAMSQMGEIIKIIREILKTAKSEGYSLPEKKPVIFHALTTSSLLFFHSTIPVRKRASAAGVVADSTELNISLEEFADSFARILYSSFHKEHS</sequence>
<feature type="domain" description="HTH tetR-type" evidence="3">
    <location>
        <begin position="6"/>
        <end position="66"/>
    </location>
</feature>
<name>A0A3D5Q8X5_FLESI</name>
<dbReference type="InterPro" id="IPR050109">
    <property type="entry name" value="HTH-type_TetR-like_transc_reg"/>
</dbReference>
<evidence type="ECO:0000313" key="4">
    <source>
        <dbReference type="EMBL" id="HCW92183.1"/>
    </source>
</evidence>
<dbReference type="Gene3D" id="1.10.357.10">
    <property type="entry name" value="Tetracycline Repressor, domain 2"/>
    <property type="match status" value="1"/>
</dbReference>
<accession>A0A3D5Q8X5</accession>
<gene>
    <name evidence="4" type="ORF">DHM44_00700</name>
</gene>
<evidence type="ECO:0000256" key="1">
    <source>
        <dbReference type="ARBA" id="ARBA00023125"/>
    </source>
</evidence>
<evidence type="ECO:0000256" key="2">
    <source>
        <dbReference type="PROSITE-ProRule" id="PRU00335"/>
    </source>
</evidence>
<dbReference type="PROSITE" id="PS50977">
    <property type="entry name" value="HTH_TETR_2"/>
    <property type="match status" value="1"/>
</dbReference>
<feature type="DNA-binding region" description="H-T-H motif" evidence="2">
    <location>
        <begin position="29"/>
        <end position="48"/>
    </location>
</feature>